<reference evidence="3 4" key="1">
    <citation type="journal article" date="2016" name="BMC Genomics">
        <title>Comparative genomics reveals Cyclospora cayetanensis possesses coccidia-like metabolism and invasion components but unique surface antigens.</title>
        <authorList>
            <person name="Liu S."/>
            <person name="Wang L."/>
            <person name="Zheng H."/>
            <person name="Xu Z."/>
            <person name="Roellig D.M."/>
            <person name="Li N."/>
            <person name="Frace M.A."/>
            <person name="Tang K."/>
            <person name="Arrowood M.J."/>
            <person name="Moss D.M."/>
            <person name="Zhang L."/>
            <person name="Feng Y."/>
            <person name="Xiao L."/>
        </authorList>
    </citation>
    <scope>NUCLEOTIDE SEQUENCE [LARGE SCALE GENOMIC DNA]</scope>
    <source>
        <strain evidence="3 4">CHN_HEN01</strain>
    </source>
</reference>
<name>A0A1D3D176_9EIME</name>
<proteinExistence type="predicted"/>
<evidence type="ECO:0000259" key="2">
    <source>
        <dbReference type="SMART" id="SM00474"/>
    </source>
</evidence>
<dbReference type="GO" id="GO:0006139">
    <property type="term" value="P:nucleobase-containing compound metabolic process"/>
    <property type="evidence" value="ECO:0007669"/>
    <property type="project" value="InterPro"/>
</dbReference>
<evidence type="ECO:0000313" key="4">
    <source>
        <dbReference type="Proteomes" id="UP000095192"/>
    </source>
</evidence>
<protein>
    <submittedName>
        <fullName evidence="3">Exonuclease domain-containing protein</fullName>
    </submittedName>
</protein>
<feature type="domain" description="3'-5' exonuclease" evidence="2">
    <location>
        <begin position="164"/>
        <end position="349"/>
    </location>
</feature>
<dbReference type="GO" id="GO:0003676">
    <property type="term" value="F:nucleic acid binding"/>
    <property type="evidence" value="ECO:0007669"/>
    <property type="project" value="InterPro"/>
</dbReference>
<keyword evidence="3" id="KW-0269">Exonuclease</keyword>
<feature type="region of interest" description="Disordered" evidence="1">
    <location>
        <begin position="146"/>
        <end position="180"/>
    </location>
</feature>
<gene>
    <name evidence="3" type="ORF">cyc_02256</name>
</gene>
<dbReference type="EMBL" id="JROU02001174">
    <property type="protein sequence ID" value="OEH77200.1"/>
    <property type="molecule type" value="Genomic_DNA"/>
</dbReference>
<dbReference type="Pfam" id="PF01612">
    <property type="entry name" value="DNA_pol_A_exo1"/>
    <property type="match status" value="1"/>
</dbReference>
<dbReference type="InParanoid" id="A0A1D3D176"/>
<keyword evidence="3" id="KW-0378">Hydrolase</keyword>
<dbReference type="Gene3D" id="3.30.420.10">
    <property type="entry name" value="Ribonuclease H-like superfamily/Ribonuclease H"/>
    <property type="match status" value="1"/>
</dbReference>
<dbReference type="Proteomes" id="UP000095192">
    <property type="component" value="Unassembled WGS sequence"/>
</dbReference>
<dbReference type="SUPFAM" id="SSF53098">
    <property type="entry name" value="Ribonuclease H-like"/>
    <property type="match status" value="1"/>
</dbReference>
<evidence type="ECO:0000256" key="1">
    <source>
        <dbReference type="SAM" id="MobiDB-lite"/>
    </source>
</evidence>
<keyword evidence="3" id="KW-0540">Nuclease</keyword>
<dbReference type="InterPro" id="IPR002562">
    <property type="entry name" value="3'-5'_exonuclease_dom"/>
</dbReference>
<feature type="compositionally biased region" description="Low complexity" evidence="1">
    <location>
        <begin position="56"/>
        <end position="77"/>
    </location>
</feature>
<dbReference type="PANTHER" id="PTHR46814">
    <property type="entry name" value="EGALITARIAN, ISOFORM B"/>
    <property type="match status" value="1"/>
</dbReference>
<keyword evidence="4" id="KW-1185">Reference proteome</keyword>
<sequence>MLRLQCRCRAAQQLRKRQPLLPHQRLLSHPQFQQQLRCFQCSEGGQKRAPRRPPEAALSISRRGSGGSATSTRALGSPSNNAAPVFVVSTSAEGEAAAAALCGCSPLLAASPLASFLACRHFQRKHEELLRGPAAAADSACVPVTADHESGSKSAPPRLTGATPEFAEPPTAQTADAADPPLLIGCDTEGVLLGRFGRLCIVQMGGPHGGPPLDPLLLIDALKESSLSPSVRQILEGDSILKIFHDCREDSAALFHQHDIRLDFVFDTQVAHQLICAKRGEALYQASLKELVEAYLGITIKGLEAGRELLDADLAAFAKRPLSAPLLRYAALGVRYLPRLAMAMSLHIRPEEVIAASQEYVLYRHLNEAFKCHRDMAKKGTLLEVQLSRFAGMVVVRSPEKIILKLNTSAVGIVCSPAALERFQDVQFGDIVAVSVAGEGAGGKYLYVERHDGLFDFTDPKRPRRNYATSMQLTEDCRADPLLLAHLDD</sequence>
<feature type="region of interest" description="Disordered" evidence="1">
    <location>
        <begin position="43"/>
        <end position="80"/>
    </location>
</feature>
<dbReference type="InterPro" id="IPR036397">
    <property type="entry name" value="RNaseH_sf"/>
</dbReference>
<dbReference type="GO" id="GO:0008408">
    <property type="term" value="F:3'-5' exonuclease activity"/>
    <property type="evidence" value="ECO:0007669"/>
    <property type="project" value="InterPro"/>
</dbReference>
<comment type="caution">
    <text evidence="3">The sequence shown here is derived from an EMBL/GenBank/DDBJ whole genome shotgun (WGS) entry which is preliminary data.</text>
</comment>
<organism evidence="3 4">
    <name type="scientific">Cyclospora cayetanensis</name>
    <dbReference type="NCBI Taxonomy" id="88456"/>
    <lineage>
        <taxon>Eukaryota</taxon>
        <taxon>Sar</taxon>
        <taxon>Alveolata</taxon>
        <taxon>Apicomplexa</taxon>
        <taxon>Conoidasida</taxon>
        <taxon>Coccidia</taxon>
        <taxon>Eucoccidiorida</taxon>
        <taxon>Eimeriorina</taxon>
        <taxon>Eimeriidae</taxon>
        <taxon>Cyclospora</taxon>
    </lineage>
</organism>
<accession>A0A1D3D176</accession>
<evidence type="ECO:0000313" key="3">
    <source>
        <dbReference type="EMBL" id="OEH77200.1"/>
    </source>
</evidence>
<dbReference type="InterPro" id="IPR012337">
    <property type="entry name" value="RNaseH-like_sf"/>
</dbReference>
<dbReference type="PANTHER" id="PTHR46814:SF1">
    <property type="entry name" value="EGALITARIAN, ISOFORM B"/>
    <property type="match status" value="1"/>
</dbReference>
<dbReference type="SMART" id="SM00474">
    <property type="entry name" value="35EXOc"/>
    <property type="match status" value="1"/>
</dbReference>
<dbReference type="AlphaFoldDB" id="A0A1D3D176"/>
<dbReference type="VEuPathDB" id="ToxoDB:cyc_02256"/>
<feature type="compositionally biased region" description="Low complexity" evidence="1">
    <location>
        <begin position="169"/>
        <end position="180"/>
    </location>
</feature>
<dbReference type="VEuPathDB" id="ToxoDB:LOC34619134"/>